<dbReference type="NCBIfam" id="NF007493">
    <property type="entry name" value="PRK10089.1-2"/>
    <property type="match status" value="1"/>
</dbReference>
<dbReference type="PATRIC" id="fig|595434.4.peg.491"/>
<evidence type="ECO:0000256" key="3">
    <source>
        <dbReference type="PROSITE-ProRule" id="PRU00209"/>
    </source>
</evidence>
<proteinExistence type="predicted"/>
<dbReference type="PROSITE" id="PS50886">
    <property type="entry name" value="TRBD"/>
    <property type="match status" value="1"/>
</dbReference>
<accession>A0A0J1EPN2</accession>
<dbReference type="Pfam" id="PF01588">
    <property type="entry name" value="tRNA_bind"/>
    <property type="match status" value="1"/>
</dbReference>
<dbReference type="NCBIfam" id="TIGR02222">
    <property type="entry name" value="chap_CsaA"/>
    <property type="match status" value="1"/>
</dbReference>
<sequence>MSLITWQEFENVDVRVGTITLVEDFPEARKPAYKITVDFGEDLGLKRTSAQITVHYTKEELIGRQILGVVNFPPKQIGPIMSEFLLTGLYRDDGSVILAVPDKPMPNGVKLG</sequence>
<dbReference type="FunFam" id="2.40.50.140:FF:000165">
    <property type="entry name" value="Chaperone CsaA"/>
    <property type="match status" value="1"/>
</dbReference>
<keyword evidence="2 3" id="KW-0694">RNA-binding</keyword>
<dbReference type="RefSeq" id="WP_047812576.1">
    <property type="nucleotide sequence ID" value="NZ_LECT01000006.1"/>
</dbReference>
<dbReference type="STRING" id="595434.RISK_000507"/>
<reference evidence="5" key="1">
    <citation type="submission" date="2015-05" db="EMBL/GenBank/DDBJ databases">
        <title>Permanent draft genome of Rhodopirellula islandicus K833.</title>
        <authorList>
            <person name="Kizina J."/>
            <person name="Richter M."/>
            <person name="Glockner F.O."/>
            <person name="Harder J."/>
        </authorList>
    </citation>
    <scope>NUCLEOTIDE SEQUENCE [LARGE SCALE GENOMIC DNA]</scope>
    <source>
        <strain evidence="5">K833</strain>
    </source>
</reference>
<dbReference type="AlphaFoldDB" id="A0A0J1EPN2"/>
<dbReference type="GO" id="GO:0000049">
    <property type="term" value="F:tRNA binding"/>
    <property type="evidence" value="ECO:0007669"/>
    <property type="project" value="UniProtKB-UniRule"/>
</dbReference>
<dbReference type="CDD" id="cd02798">
    <property type="entry name" value="tRNA_bind_CsaA"/>
    <property type="match status" value="1"/>
</dbReference>
<organism evidence="5 6">
    <name type="scientific">Rhodopirellula islandica</name>
    <dbReference type="NCBI Taxonomy" id="595434"/>
    <lineage>
        <taxon>Bacteria</taxon>
        <taxon>Pseudomonadati</taxon>
        <taxon>Planctomycetota</taxon>
        <taxon>Planctomycetia</taxon>
        <taxon>Pirellulales</taxon>
        <taxon>Pirellulaceae</taxon>
        <taxon>Rhodopirellula</taxon>
    </lineage>
</organism>
<evidence type="ECO:0000259" key="4">
    <source>
        <dbReference type="PROSITE" id="PS50886"/>
    </source>
</evidence>
<dbReference type="PANTHER" id="PTHR11586:SF37">
    <property type="entry name" value="TRNA-BINDING DOMAIN-CONTAINING PROTEIN"/>
    <property type="match status" value="1"/>
</dbReference>
<dbReference type="NCBIfam" id="NF007494">
    <property type="entry name" value="PRK10089.1-3"/>
    <property type="match status" value="1"/>
</dbReference>
<dbReference type="EMBL" id="LECT01000006">
    <property type="protein sequence ID" value="KLU07429.1"/>
    <property type="molecule type" value="Genomic_DNA"/>
</dbReference>
<dbReference type="SUPFAM" id="SSF50249">
    <property type="entry name" value="Nucleic acid-binding proteins"/>
    <property type="match status" value="1"/>
</dbReference>
<comment type="caution">
    <text evidence="5">The sequence shown here is derived from an EMBL/GenBank/DDBJ whole genome shotgun (WGS) entry which is preliminary data.</text>
</comment>
<dbReference type="InterPro" id="IPR012340">
    <property type="entry name" value="NA-bd_OB-fold"/>
</dbReference>
<dbReference type="PANTHER" id="PTHR11586">
    <property type="entry name" value="TRNA-AMINOACYLATION COFACTOR ARC1 FAMILY MEMBER"/>
    <property type="match status" value="1"/>
</dbReference>
<evidence type="ECO:0000313" key="5">
    <source>
        <dbReference type="EMBL" id="KLU07429.1"/>
    </source>
</evidence>
<protein>
    <submittedName>
        <fullName evidence="5">Protein secretion chaperonin CsaA</fullName>
    </submittedName>
</protein>
<dbReference type="InterPro" id="IPR002547">
    <property type="entry name" value="tRNA-bd_dom"/>
</dbReference>
<keyword evidence="6" id="KW-1185">Reference proteome</keyword>
<evidence type="ECO:0000256" key="1">
    <source>
        <dbReference type="ARBA" id="ARBA00022555"/>
    </source>
</evidence>
<gene>
    <name evidence="5" type="ORF">RISK_000507</name>
</gene>
<dbReference type="Proteomes" id="UP000036367">
    <property type="component" value="Unassembled WGS sequence"/>
</dbReference>
<evidence type="ECO:0000313" key="6">
    <source>
        <dbReference type="Proteomes" id="UP000036367"/>
    </source>
</evidence>
<dbReference type="InterPro" id="IPR008231">
    <property type="entry name" value="CsaA"/>
</dbReference>
<dbReference type="Gene3D" id="2.40.50.140">
    <property type="entry name" value="Nucleic acid-binding proteins"/>
    <property type="match status" value="1"/>
</dbReference>
<evidence type="ECO:0000256" key="2">
    <source>
        <dbReference type="ARBA" id="ARBA00022884"/>
    </source>
</evidence>
<name>A0A0J1EPN2_RHOIS</name>
<dbReference type="NCBIfam" id="NF007495">
    <property type="entry name" value="PRK10089.1-4"/>
    <property type="match status" value="1"/>
</dbReference>
<dbReference type="InterPro" id="IPR051270">
    <property type="entry name" value="Tyrosine-tRNA_ligase_regulator"/>
</dbReference>
<dbReference type="OrthoDB" id="9794564at2"/>
<keyword evidence="1 3" id="KW-0820">tRNA-binding</keyword>
<feature type="domain" description="TRNA-binding" evidence="4">
    <location>
        <begin position="8"/>
        <end position="112"/>
    </location>
</feature>